<evidence type="ECO:0000313" key="4">
    <source>
        <dbReference type="Proteomes" id="UP000324585"/>
    </source>
</evidence>
<dbReference type="InterPro" id="IPR038508">
    <property type="entry name" value="ArfGAP_dom_sf"/>
</dbReference>
<name>A0A5J4YSQ7_PORPP</name>
<dbReference type="EMBL" id="VRMN01000006">
    <property type="protein sequence ID" value="KAA8493754.1"/>
    <property type="molecule type" value="Genomic_DNA"/>
</dbReference>
<evidence type="ECO:0000256" key="1">
    <source>
        <dbReference type="PROSITE-ProRule" id="PRU00288"/>
    </source>
</evidence>
<dbReference type="InterPro" id="IPR001164">
    <property type="entry name" value="ArfGAP_dom"/>
</dbReference>
<dbReference type="Pfam" id="PF01412">
    <property type="entry name" value="ArfGap"/>
    <property type="match status" value="1"/>
</dbReference>
<evidence type="ECO:0000313" key="3">
    <source>
        <dbReference type="EMBL" id="KAA8493754.1"/>
    </source>
</evidence>
<protein>
    <recommendedName>
        <fullName evidence="2">Arf-GAP domain-containing protein</fullName>
    </recommendedName>
</protein>
<feature type="domain" description="Arf-GAP" evidence="2">
    <location>
        <begin position="25"/>
        <end position="98"/>
    </location>
</feature>
<dbReference type="AlphaFoldDB" id="A0A5J4YSQ7"/>
<sequence length="98" mass="11018">MAEAEQVRSKLGKTYPKSEVVAMQPTYIAELRQLSKNKCCAECGARDVSWCTLKSARFVCVNCAQKLRADAANKLKACSGTSYLWFDDEMQLMREANK</sequence>
<organism evidence="3 4">
    <name type="scientific">Porphyridium purpureum</name>
    <name type="common">Red alga</name>
    <name type="synonym">Porphyridium cruentum</name>
    <dbReference type="NCBI Taxonomy" id="35688"/>
    <lineage>
        <taxon>Eukaryota</taxon>
        <taxon>Rhodophyta</taxon>
        <taxon>Bangiophyceae</taxon>
        <taxon>Porphyridiales</taxon>
        <taxon>Porphyridiaceae</taxon>
        <taxon>Porphyridium</taxon>
    </lineage>
</organism>
<keyword evidence="4" id="KW-1185">Reference proteome</keyword>
<dbReference type="InterPro" id="IPR037278">
    <property type="entry name" value="ARFGAP/RecO"/>
</dbReference>
<dbReference type="OrthoDB" id="435430at2759"/>
<gene>
    <name evidence="3" type="ORF">FVE85_4891</name>
</gene>
<keyword evidence="1" id="KW-0862">Zinc</keyword>
<dbReference type="PROSITE" id="PS50115">
    <property type="entry name" value="ARFGAP"/>
    <property type="match status" value="1"/>
</dbReference>
<keyword evidence="1" id="KW-0863">Zinc-finger</keyword>
<dbReference type="GO" id="GO:0005096">
    <property type="term" value="F:GTPase activator activity"/>
    <property type="evidence" value="ECO:0007669"/>
    <property type="project" value="InterPro"/>
</dbReference>
<accession>A0A5J4YSQ7</accession>
<dbReference type="SUPFAM" id="SSF57863">
    <property type="entry name" value="ArfGap/RecO-like zinc finger"/>
    <property type="match status" value="1"/>
</dbReference>
<evidence type="ECO:0000259" key="2">
    <source>
        <dbReference type="PROSITE" id="PS50115"/>
    </source>
</evidence>
<comment type="caution">
    <text evidence="3">The sequence shown here is derived from an EMBL/GenBank/DDBJ whole genome shotgun (WGS) entry which is preliminary data.</text>
</comment>
<dbReference type="Gene3D" id="1.10.220.150">
    <property type="entry name" value="Arf GTPase activating protein"/>
    <property type="match status" value="1"/>
</dbReference>
<reference evidence="4" key="1">
    <citation type="journal article" date="2019" name="Nat. Commun.">
        <title>Expansion of phycobilisome linker gene families in mesophilic red algae.</title>
        <authorList>
            <person name="Lee J."/>
            <person name="Kim D."/>
            <person name="Bhattacharya D."/>
            <person name="Yoon H.S."/>
        </authorList>
    </citation>
    <scope>NUCLEOTIDE SEQUENCE [LARGE SCALE GENOMIC DNA]</scope>
    <source>
        <strain evidence="4">CCMP 1328</strain>
    </source>
</reference>
<dbReference type="Proteomes" id="UP000324585">
    <property type="component" value="Unassembled WGS sequence"/>
</dbReference>
<keyword evidence="1" id="KW-0479">Metal-binding</keyword>
<proteinExistence type="predicted"/>
<dbReference type="GO" id="GO:0008270">
    <property type="term" value="F:zinc ion binding"/>
    <property type="evidence" value="ECO:0007669"/>
    <property type="project" value="UniProtKB-KW"/>
</dbReference>